<feature type="non-terminal residue" evidence="2">
    <location>
        <position position="168"/>
    </location>
</feature>
<accession>A0A382TE81</accession>
<dbReference type="AlphaFoldDB" id="A0A382TE81"/>
<name>A0A382TE81_9ZZZZ</name>
<gene>
    <name evidence="2" type="ORF">METZ01_LOCUS373283</name>
</gene>
<keyword evidence="1" id="KW-0472">Membrane</keyword>
<keyword evidence="1" id="KW-1133">Transmembrane helix</keyword>
<keyword evidence="1" id="KW-0812">Transmembrane</keyword>
<feature type="transmembrane region" description="Helical" evidence="1">
    <location>
        <begin position="51"/>
        <end position="70"/>
    </location>
</feature>
<evidence type="ECO:0008006" key="3">
    <source>
        <dbReference type="Google" id="ProtNLM"/>
    </source>
</evidence>
<dbReference type="SUPFAM" id="SSF69593">
    <property type="entry name" value="Glycerol-3-phosphate (1)-acyltransferase"/>
    <property type="match status" value="1"/>
</dbReference>
<proteinExistence type="predicted"/>
<evidence type="ECO:0000313" key="2">
    <source>
        <dbReference type="EMBL" id="SVD20429.1"/>
    </source>
</evidence>
<evidence type="ECO:0000256" key="1">
    <source>
        <dbReference type="SAM" id="Phobius"/>
    </source>
</evidence>
<reference evidence="2" key="1">
    <citation type="submission" date="2018-05" db="EMBL/GenBank/DDBJ databases">
        <authorList>
            <person name="Lanie J.A."/>
            <person name="Ng W.-L."/>
            <person name="Kazmierczak K.M."/>
            <person name="Andrzejewski T.M."/>
            <person name="Davidsen T.M."/>
            <person name="Wayne K.J."/>
            <person name="Tettelin H."/>
            <person name="Glass J.I."/>
            <person name="Rusch D."/>
            <person name="Podicherti R."/>
            <person name="Tsui H.-C.T."/>
            <person name="Winkler M.E."/>
        </authorList>
    </citation>
    <scope>NUCLEOTIDE SEQUENCE</scope>
</reference>
<protein>
    <recommendedName>
        <fullName evidence="3">Phospholipid/glycerol acyltransferase domain-containing protein</fullName>
    </recommendedName>
</protein>
<sequence length="168" mass="18759">MPPSRDAPHLIVRSWLALVVTSLLLIVGDVIERLVITPCVLLMPSSRTRILAAWIKIMAWICTRLFSFLGGSTIPRPDSIVPTRPGVLVLMNHQSLFDIPLVIQTVANGYPRIVARARYGRRYIPVISHMLKLYRMPLVDPTANRSGLKKSLDDLALMVRDSDVPIAV</sequence>
<dbReference type="EMBL" id="UINC01135959">
    <property type="protein sequence ID" value="SVD20429.1"/>
    <property type="molecule type" value="Genomic_DNA"/>
</dbReference>
<organism evidence="2">
    <name type="scientific">marine metagenome</name>
    <dbReference type="NCBI Taxonomy" id="408172"/>
    <lineage>
        <taxon>unclassified sequences</taxon>
        <taxon>metagenomes</taxon>
        <taxon>ecological metagenomes</taxon>
    </lineage>
</organism>
<feature type="transmembrane region" description="Helical" evidence="1">
    <location>
        <begin position="12"/>
        <end position="31"/>
    </location>
</feature>